<proteinExistence type="predicted"/>
<evidence type="ECO:0000313" key="1">
    <source>
        <dbReference type="EMBL" id="QDV45893.1"/>
    </source>
</evidence>
<gene>
    <name evidence="1" type="ORF">Enr13x_57960</name>
</gene>
<dbReference type="Proteomes" id="UP000319004">
    <property type="component" value="Chromosome"/>
</dbReference>
<sequence length="48" mass="5330">MLHSVTRRAGDVLYDVDHPQPARPAVTVELAKWGRFDSVIKDNPDGKA</sequence>
<dbReference type="EMBL" id="CP037423">
    <property type="protein sequence ID" value="QDV45893.1"/>
    <property type="molecule type" value="Genomic_DNA"/>
</dbReference>
<protein>
    <submittedName>
        <fullName evidence="1">Uncharacterized protein</fullName>
    </submittedName>
</protein>
<accession>A0A518HYG2</accession>
<reference evidence="1 2" key="1">
    <citation type="submission" date="2019-03" db="EMBL/GenBank/DDBJ databases">
        <title>Deep-cultivation of Planctomycetes and their phenomic and genomic characterization uncovers novel biology.</title>
        <authorList>
            <person name="Wiegand S."/>
            <person name="Jogler M."/>
            <person name="Boedeker C."/>
            <person name="Pinto D."/>
            <person name="Vollmers J."/>
            <person name="Rivas-Marin E."/>
            <person name="Kohn T."/>
            <person name="Peeters S.H."/>
            <person name="Heuer A."/>
            <person name="Rast P."/>
            <person name="Oberbeckmann S."/>
            <person name="Bunk B."/>
            <person name="Jeske O."/>
            <person name="Meyerdierks A."/>
            <person name="Storesund J.E."/>
            <person name="Kallscheuer N."/>
            <person name="Luecker S."/>
            <person name="Lage O.M."/>
            <person name="Pohl T."/>
            <person name="Merkel B.J."/>
            <person name="Hornburger P."/>
            <person name="Mueller R.-W."/>
            <person name="Bruemmer F."/>
            <person name="Labrenz M."/>
            <person name="Spormann A.M."/>
            <person name="Op den Camp H."/>
            <person name="Overmann J."/>
            <person name="Amann R."/>
            <person name="Jetten M.S.M."/>
            <person name="Mascher T."/>
            <person name="Medema M.H."/>
            <person name="Devos D.P."/>
            <person name="Kaster A.-K."/>
            <person name="Ovreas L."/>
            <person name="Rohde M."/>
            <person name="Galperin M.Y."/>
            <person name="Jogler C."/>
        </authorList>
    </citation>
    <scope>NUCLEOTIDE SEQUENCE [LARGE SCALE GENOMIC DNA]</scope>
    <source>
        <strain evidence="1 2">Enr13</strain>
    </source>
</reference>
<name>A0A518HYG2_9BACT</name>
<dbReference type="AlphaFoldDB" id="A0A518HYG2"/>
<keyword evidence="2" id="KW-1185">Reference proteome</keyword>
<organism evidence="1 2">
    <name type="scientific">Stieleria neptunia</name>
    <dbReference type="NCBI Taxonomy" id="2527979"/>
    <lineage>
        <taxon>Bacteria</taxon>
        <taxon>Pseudomonadati</taxon>
        <taxon>Planctomycetota</taxon>
        <taxon>Planctomycetia</taxon>
        <taxon>Pirellulales</taxon>
        <taxon>Pirellulaceae</taxon>
        <taxon>Stieleria</taxon>
    </lineage>
</organism>
<dbReference type="KEGG" id="snep:Enr13x_57960"/>
<evidence type="ECO:0000313" key="2">
    <source>
        <dbReference type="Proteomes" id="UP000319004"/>
    </source>
</evidence>